<dbReference type="EMBL" id="NBSK02000006">
    <property type="protein sequence ID" value="KAJ0199254.1"/>
    <property type="molecule type" value="Genomic_DNA"/>
</dbReference>
<keyword evidence="2" id="KW-1185">Reference proteome</keyword>
<evidence type="ECO:0000313" key="1">
    <source>
        <dbReference type="EMBL" id="KAJ0199254.1"/>
    </source>
</evidence>
<sequence>MPSLPAPIVIHILRATETSSRVQRFKTFSSFLDGENGPEAEMLDVTVAKFTPVNTDGESGEPTYIISDRSVESKRTLYTSLIEELEGLTSNYPNRFKVYYVLNPVAVCCIELNLRALIVGSIGEFLSAALLPPEPLAQASTTKSIFSAKDYNDHMALVCEYEGWKEAEREGYAYKYCWRNFLYAQTLQAIHSLRNRLSIF</sequence>
<accession>A0A9R1X5E5</accession>
<protein>
    <submittedName>
        <fullName evidence="1">Uncharacterized protein</fullName>
    </submittedName>
</protein>
<evidence type="ECO:0000313" key="2">
    <source>
        <dbReference type="Proteomes" id="UP000235145"/>
    </source>
</evidence>
<proteinExistence type="predicted"/>
<dbReference type="Proteomes" id="UP000235145">
    <property type="component" value="Unassembled WGS sequence"/>
</dbReference>
<gene>
    <name evidence="1" type="ORF">LSAT_V11C600324640</name>
</gene>
<dbReference type="AlphaFoldDB" id="A0A9R1X5E5"/>
<name>A0A9R1X5E5_LACSA</name>
<reference evidence="1 2" key="1">
    <citation type="journal article" date="2017" name="Nat. Commun.">
        <title>Genome assembly with in vitro proximity ligation data and whole-genome triplication in lettuce.</title>
        <authorList>
            <person name="Reyes-Chin-Wo S."/>
            <person name="Wang Z."/>
            <person name="Yang X."/>
            <person name="Kozik A."/>
            <person name="Arikit S."/>
            <person name="Song C."/>
            <person name="Xia L."/>
            <person name="Froenicke L."/>
            <person name="Lavelle D.O."/>
            <person name="Truco M.J."/>
            <person name="Xia R."/>
            <person name="Zhu S."/>
            <person name="Xu C."/>
            <person name="Xu H."/>
            <person name="Xu X."/>
            <person name="Cox K."/>
            <person name="Korf I."/>
            <person name="Meyers B.C."/>
            <person name="Michelmore R.W."/>
        </authorList>
    </citation>
    <scope>NUCLEOTIDE SEQUENCE [LARGE SCALE GENOMIC DNA]</scope>
    <source>
        <strain evidence="2">cv. Salinas</strain>
        <tissue evidence="1">Seedlings</tissue>
    </source>
</reference>
<comment type="caution">
    <text evidence="1">The sequence shown here is derived from an EMBL/GenBank/DDBJ whole genome shotgun (WGS) entry which is preliminary data.</text>
</comment>
<organism evidence="1 2">
    <name type="scientific">Lactuca sativa</name>
    <name type="common">Garden lettuce</name>
    <dbReference type="NCBI Taxonomy" id="4236"/>
    <lineage>
        <taxon>Eukaryota</taxon>
        <taxon>Viridiplantae</taxon>
        <taxon>Streptophyta</taxon>
        <taxon>Embryophyta</taxon>
        <taxon>Tracheophyta</taxon>
        <taxon>Spermatophyta</taxon>
        <taxon>Magnoliopsida</taxon>
        <taxon>eudicotyledons</taxon>
        <taxon>Gunneridae</taxon>
        <taxon>Pentapetalae</taxon>
        <taxon>asterids</taxon>
        <taxon>campanulids</taxon>
        <taxon>Asterales</taxon>
        <taxon>Asteraceae</taxon>
        <taxon>Cichorioideae</taxon>
        <taxon>Cichorieae</taxon>
        <taxon>Lactucinae</taxon>
        <taxon>Lactuca</taxon>
    </lineage>
</organism>